<evidence type="ECO:0000313" key="1">
    <source>
        <dbReference type="EMBL" id="GGN59363.1"/>
    </source>
</evidence>
<gene>
    <name evidence="1" type="ORF">GCM10012285_56370</name>
</gene>
<dbReference type="EMBL" id="BMND01000033">
    <property type="protein sequence ID" value="GGN59363.1"/>
    <property type="molecule type" value="Genomic_DNA"/>
</dbReference>
<proteinExistence type="predicted"/>
<sequence length="70" mass="7336">MPAAFRRSPAARPPRQRPRLPWWALALPVVSFAVLLALVAGSSRAGAAEVPQGLGPLLEILARIVRSGAG</sequence>
<accession>A0ABQ2JWE6</accession>
<dbReference type="GeneID" id="301551314"/>
<dbReference type="Proteomes" id="UP000600080">
    <property type="component" value="Unassembled WGS sequence"/>
</dbReference>
<reference evidence="2" key="1">
    <citation type="journal article" date="2019" name="Int. J. Syst. Evol. Microbiol.">
        <title>The Global Catalogue of Microorganisms (GCM) 10K type strain sequencing project: providing services to taxonomists for standard genome sequencing and annotation.</title>
        <authorList>
            <consortium name="The Broad Institute Genomics Platform"/>
            <consortium name="The Broad Institute Genome Sequencing Center for Infectious Disease"/>
            <person name="Wu L."/>
            <person name="Ma J."/>
        </authorList>
    </citation>
    <scope>NUCLEOTIDE SEQUENCE [LARGE SCALE GENOMIC DNA]</scope>
    <source>
        <strain evidence="2">CGMCC 4.7323</strain>
    </source>
</reference>
<comment type="caution">
    <text evidence="1">The sequence shown here is derived from an EMBL/GenBank/DDBJ whole genome shotgun (WGS) entry which is preliminary data.</text>
</comment>
<keyword evidence="2" id="KW-1185">Reference proteome</keyword>
<protein>
    <submittedName>
        <fullName evidence="1">Uncharacterized protein</fullName>
    </submittedName>
</protein>
<evidence type="ECO:0000313" key="2">
    <source>
        <dbReference type="Proteomes" id="UP000600080"/>
    </source>
</evidence>
<organism evidence="1 2">
    <name type="scientific">Streptomyces kronopolitis</name>
    <dbReference type="NCBI Taxonomy" id="1612435"/>
    <lineage>
        <taxon>Bacteria</taxon>
        <taxon>Bacillati</taxon>
        <taxon>Actinomycetota</taxon>
        <taxon>Actinomycetes</taxon>
        <taxon>Kitasatosporales</taxon>
        <taxon>Streptomycetaceae</taxon>
        <taxon>Streptomyces</taxon>
    </lineage>
</organism>
<name>A0ABQ2JWE6_9ACTN</name>
<dbReference type="RefSeq" id="WP_189102728.1">
    <property type="nucleotide sequence ID" value="NZ_BMND01000033.1"/>
</dbReference>